<evidence type="ECO:0000256" key="1">
    <source>
        <dbReference type="ARBA" id="ARBA00022536"/>
    </source>
</evidence>
<dbReference type="GO" id="GO:0005509">
    <property type="term" value="F:calcium ion binding"/>
    <property type="evidence" value="ECO:0007669"/>
    <property type="project" value="InterPro"/>
</dbReference>
<evidence type="ECO:0000256" key="5">
    <source>
        <dbReference type="ARBA" id="ARBA00023180"/>
    </source>
</evidence>
<dbReference type="Pfam" id="PF00008">
    <property type="entry name" value="EGF"/>
    <property type="match status" value="2"/>
</dbReference>
<protein>
    <submittedName>
        <fullName evidence="10">EGF-like domain-containing protein</fullName>
    </submittedName>
</protein>
<gene>
    <name evidence="8" type="ORF">ASIM_LOCUS9177</name>
</gene>
<dbReference type="InterPro" id="IPR001881">
    <property type="entry name" value="EGF-like_Ca-bd_dom"/>
</dbReference>
<dbReference type="Gene3D" id="2.10.25.10">
    <property type="entry name" value="Laminin"/>
    <property type="match status" value="2"/>
</dbReference>
<evidence type="ECO:0000313" key="9">
    <source>
        <dbReference type="Proteomes" id="UP000267096"/>
    </source>
</evidence>
<evidence type="ECO:0000256" key="4">
    <source>
        <dbReference type="ARBA" id="ARBA00023157"/>
    </source>
</evidence>
<keyword evidence="5" id="KW-0325">Glycoprotein</keyword>
<keyword evidence="9" id="KW-1185">Reference proteome</keyword>
<keyword evidence="3" id="KW-0677">Repeat</keyword>
<reference evidence="10" key="1">
    <citation type="submission" date="2017-02" db="UniProtKB">
        <authorList>
            <consortium name="WormBaseParasite"/>
        </authorList>
    </citation>
    <scope>IDENTIFICATION</scope>
</reference>
<keyword evidence="2" id="KW-0732">Signal</keyword>
<dbReference type="PROSITE" id="PS50026">
    <property type="entry name" value="EGF_3"/>
    <property type="match status" value="2"/>
</dbReference>
<keyword evidence="1 6" id="KW-0245">EGF-like domain</keyword>
<evidence type="ECO:0000313" key="8">
    <source>
        <dbReference type="EMBL" id="VDK37441.1"/>
    </source>
</evidence>
<dbReference type="GO" id="GO:0007219">
    <property type="term" value="P:Notch signaling pathway"/>
    <property type="evidence" value="ECO:0007669"/>
    <property type="project" value="TreeGrafter"/>
</dbReference>
<dbReference type="PROSITE" id="PS00022">
    <property type="entry name" value="EGF_1"/>
    <property type="match status" value="1"/>
</dbReference>
<dbReference type="InterPro" id="IPR000742">
    <property type="entry name" value="EGF"/>
</dbReference>
<reference evidence="8 9" key="2">
    <citation type="submission" date="2018-11" db="EMBL/GenBank/DDBJ databases">
        <authorList>
            <consortium name="Pathogen Informatics"/>
        </authorList>
    </citation>
    <scope>NUCLEOTIDE SEQUENCE [LARGE SCALE GENOMIC DNA]</scope>
</reference>
<keyword evidence="4 6" id="KW-1015">Disulfide bond</keyword>
<sequence length="99" mass="11185">MVPRKLKCAFRKFQDATICFNGGTCVNTNGSWYCRCPSEYKGRNCMEHIDLCEVSPCRNGGTCLDYGRRIACLCEPGKYPGRWVGSFGNFTRVSLVVKR</sequence>
<proteinExistence type="predicted"/>
<dbReference type="PANTHER" id="PTHR12916">
    <property type="entry name" value="CYTOCHROME C OXIDASE POLYPEPTIDE VIC-2"/>
    <property type="match status" value="1"/>
</dbReference>
<dbReference type="SMART" id="SM00179">
    <property type="entry name" value="EGF_CA"/>
    <property type="match status" value="2"/>
</dbReference>
<feature type="disulfide bond" evidence="6">
    <location>
        <begin position="36"/>
        <end position="45"/>
    </location>
</feature>
<dbReference type="OrthoDB" id="5912267at2759"/>
<evidence type="ECO:0000256" key="6">
    <source>
        <dbReference type="PROSITE-ProRule" id="PRU00076"/>
    </source>
</evidence>
<name>A0A0M3JP49_ANISI</name>
<dbReference type="SUPFAM" id="SSF57196">
    <property type="entry name" value="EGF/Laminin"/>
    <property type="match status" value="1"/>
</dbReference>
<dbReference type="EMBL" id="UYRR01027168">
    <property type="protein sequence ID" value="VDK37441.1"/>
    <property type="molecule type" value="Genomic_DNA"/>
</dbReference>
<dbReference type="FunFam" id="2.10.25.10:FF:000173">
    <property type="entry name" value="Neurogenic locus notch protein 2"/>
    <property type="match status" value="1"/>
</dbReference>
<dbReference type="CDD" id="cd00054">
    <property type="entry name" value="EGF_CA"/>
    <property type="match status" value="1"/>
</dbReference>
<dbReference type="PANTHER" id="PTHR12916:SF9">
    <property type="entry name" value="NEUROGENIC LOCUS NOTCH HOMOLOG PROTEIN 1-RELATED"/>
    <property type="match status" value="1"/>
</dbReference>
<evidence type="ECO:0000259" key="7">
    <source>
        <dbReference type="PROSITE" id="PS50026"/>
    </source>
</evidence>
<evidence type="ECO:0000256" key="2">
    <source>
        <dbReference type="ARBA" id="ARBA00022729"/>
    </source>
</evidence>
<evidence type="ECO:0000313" key="10">
    <source>
        <dbReference type="WBParaSite" id="ASIM_0000944201-mRNA-1"/>
    </source>
</evidence>
<organism evidence="10">
    <name type="scientific">Anisakis simplex</name>
    <name type="common">Herring worm</name>
    <dbReference type="NCBI Taxonomy" id="6269"/>
    <lineage>
        <taxon>Eukaryota</taxon>
        <taxon>Metazoa</taxon>
        <taxon>Ecdysozoa</taxon>
        <taxon>Nematoda</taxon>
        <taxon>Chromadorea</taxon>
        <taxon>Rhabditida</taxon>
        <taxon>Spirurina</taxon>
        <taxon>Ascaridomorpha</taxon>
        <taxon>Ascaridoidea</taxon>
        <taxon>Anisakidae</taxon>
        <taxon>Anisakis</taxon>
        <taxon>Anisakis simplex complex</taxon>
    </lineage>
</organism>
<dbReference type="SMART" id="SM00181">
    <property type="entry name" value="EGF"/>
    <property type="match status" value="2"/>
</dbReference>
<feature type="domain" description="EGF-like" evidence="7">
    <location>
        <begin position="4"/>
        <end position="46"/>
    </location>
</feature>
<dbReference type="AlphaFoldDB" id="A0A0M3JP49"/>
<evidence type="ECO:0000256" key="3">
    <source>
        <dbReference type="ARBA" id="ARBA00022737"/>
    </source>
</evidence>
<dbReference type="WBParaSite" id="ASIM_0000944201-mRNA-1">
    <property type="protein sequence ID" value="ASIM_0000944201-mRNA-1"/>
    <property type="gene ID" value="ASIM_0000944201"/>
</dbReference>
<dbReference type="Proteomes" id="UP000267096">
    <property type="component" value="Unassembled WGS sequence"/>
</dbReference>
<feature type="domain" description="EGF-like" evidence="7">
    <location>
        <begin position="48"/>
        <end position="85"/>
    </location>
</feature>
<dbReference type="GO" id="GO:0005112">
    <property type="term" value="F:Notch binding"/>
    <property type="evidence" value="ECO:0007669"/>
    <property type="project" value="TreeGrafter"/>
</dbReference>
<accession>A0A0M3JP49</accession>
<comment type="caution">
    <text evidence="6">Lacks conserved residue(s) required for the propagation of feature annotation.</text>
</comment>